<evidence type="ECO:0000313" key="3">
    <source>
        <dbReference type="EMBL" id="MCA2095595.1"/>
    </source>
</evidence>
<evidence type="ECO:0000259" key="2">
    <source>
        <dbReference type="Pfam" id="PF13392"/>
    </source>
</evidence>
<dbReference type="InterPro" id="IPR003615">
    <property type="entry name" value="HNH_nuc"/>
</dbReference>
<dbReference type="Proteomes" id="UP001198374">
    <property type="component" value="Unassembled WGS sequence"/>
</dbReference>
<reference evidence="4" key="1">
    <citation type="submission" date="2023-07" db="EMBL/GenBank/DDBJ databases">
        <title>FDA dAtabase for Regulatory Grade micrObial Sequences (FDA-ARGOS): Supporting development and validation of Infectious Disease Dx tests.</title>
        <authorList>
            <person name="Sproer C."/>
            <person name="Gronow S."/>
            <person name="Severitt S."/>
            <person name="Schroder I."/>
            <person name="Tallon L."/>
            <person name="Sadzewicz L."/>
            <person name="Zhao X."/>
            <person name="Boylan J."/>
            <person name="Ott S."/>
            <person name="Bowen H."/>
            <person name="Vavikolanu K."/>
            <person name="Hazen T."/>
            <person name="Aluvathingal J."/>
            <person name="Nadendla S."/>
            <person name="Lowell S."/>
            <person name="Myers T."/>
            <person name="Yan Y."/>
        </authorList>
    </citation>
    <scope>NUCLEOTIDE SEQUENCE [LARGE SCALE GENOMIC DNA]</scope>
    <source>
        <strain evidence="4">FDAARGOS_1538</strain>
    </source>
</reference>
<feature type="domain" description="HNH nuclease" evidence="2">
    <location>
        <begin position="74"/>
        <end position="115"/>
    </location>
</feature>
<dbReference type="Pfam" id="PF07463">
    <property type="entry name" value="NUMOD4"/>
    <property type="match status" value="1"/>
</dbReference>
<comment type="caution">
    <text evidence="3">The sequence shown here is derived from an EMBL/GenBank/DDBJ whole genome shotgun (WGS) entry which is preliminary data.</text>
</comment>
<dbReference type="EMBL" id="JAIWIY010000001">
    <property type="protein sequence ID" value="MCA2095595.1"/>
    <property type="molecule type" value="Genomic_DNA"/>
</dbReference>
<gene>
    <name evidence="3" type="ORF">LDJ82_01445</name>
</gene>
<name>A0ABS7YV37_9FIRM</name>
<keyword evidence="3" id="KW-0255">Endonuclease</keyword>
<proteinExistence type="predicted"/>
<evidence type="ECO:0000259" key="1">
    <source>
        <dbReference type="Pfam" id="PF07463"/>
    </source>
</evidence>
<dbReference type="Pfam" id="PF13392">
    <property type="entry name" value="HNH_3"/>
    <property type="match status" value="1"/>
</dbReference>
<evidence type="ECO:0000313" key="4">
    <source>
        <dbReference type="Proteomes" id="UP001198374"/>
    </source>
</evidence>
<feature type="domain" description="NUMOD4" evidence="1">
    <location>
        <begin position="3"/>
        <end position="52"/>
    </location>
</feature>
<dbReference type="InterPro" id="IPR010902">
    <property type="entry name" value="NUMOD4"/>
</dbReference>
<keyword evidence="3" id="KW-0378">Hydrolase</keyword>
<dbReference type="Gene3D" id="3.90.75.20">
    <property type="match status" value="1"/>
</dbReference>
<keyword evidence="3" id="KW-0540">Nuclease</keyword>
<keyword evidence="4" id="KW-1185">Reference proteome</keyword>
<sequence length="174" mass="19993">MNEIWKDIPGYEGKYQASSEGRIRSLTRKVRGICHFTGREFQRTVQGRILKPGKYCKAGHVSVVLGHGTNGIPVHQLIARTFLGECPLGNEVLHNNGHSKDNRVENLRYGTRSENILDVYNDGGRWRKLSIKDVYDIRFRFLCGYRGYEIAELYGVSQTTVSNIKTRRIYGWLE</sequence>
<accession>A0ABS7YV37</accession>
<dbReference type="SUPFAM" id="SSF54060">
    <property type="entry name" value="His-Me finger endonucleases"/>
    <property type="match status" value="1"/>
</dbReference>
<dbReference type="RefSeq" id="WP_001933546.1">
    <property type="nucleotide sequence ID" value="NZ_JAGGLO010000005.1"/>
</dbReference>
<protein>
    <submittedName>
        <fullName evidence="3">NUMOD4 motif-containing HNH endonuclease</fullName>
    </submittedName>
</protein>
<organism evidence="3 4">
    <name type="scientific">Anaerococcus degeneri</name>
    <dbReference type="NCBI Taxonomy" id="361500"/>
    <lineage>
        <taxon>Bacteria</taxon>
        <taxon>Bacillati</taxon>
        <taxon>Bacillota</taxon>
        <taxon>Tissierellia</taxon>
        <taxon>Tissierellales</taxon>
        <taxon>Peptoniphilaceae</taxon>
        <taxon>Anaerococcus</taxon>
    </lineage>
</organism>
<dbReference type="GO" id="GO:0004519">
    <property type="term" value="F:endonuclease activity"/>
    <property type="evidence" value="ECO:0007669"/>
    <property type="project" value="UniProtKB-KW"/>
</dbReference>
<dbReference type="InterPro" id="IPR044925">
    <property type="entry name" value="His-Me_finger_sf"/>
</dbReference>